<name>A0A1M5XLM1_9FIRM</name>
<feature type="binding site" evidence="6">
    <location>
        <position position="95"/>
    </location>
    <ligand>
        <name>[4Fe-4S] cluster</name>
        <dbReference type="ChEBI" id="CHEBI:49883"/>
    </ligand>
</feature>
<dbReference type="PANTHER" id="PTHR30426">
    <property type="entry name" value="4-HYDROXY-3-METHYLBUT-2-ENYL DIPHOSPHATE REDUCTASE"/>
    <property type="match status" value="1"/>
</dbReference>
<dbReference type="NCBIfam" id="NF000907">
    <property type="entry name" value="PRK00087.1"/>
    <property type="match status" value="1"/>
</dbReference>
<comment type="pathway">
    <text evidence="6">Isoprenoid biosynthesis; dimethylallyl diphosphate biosynthesis; dimethylallyl diphosphate from (2E)-4-hydroxy-3-methylbutenyl diphosphate: step 1/1.</text>
</comment>
<dbReference type="FunFam" id="2.40.50.140:FF:000103">
    <property type="entry name" value="protein RRP5 homolog"/>
    <property type="match status" value="1"/>
</dbReference>
<dbReference type="CDD" id="cd05687">
    <property type="entry name" value="S1_RPS1_repeat_ec1_hs1"/>
    <property type="match status" value="1"/>
</dbReference>
<feature type="binding site" evidence="6">
    <location>
        <position position="73"/>
    </location>
    <ligand>
        <name>dimethylallyl diphosphate</name>
        <dbReference type="ChEBI" id="CHEBI:57623"/>
    </ligand>
</feature>
<dbReference type="GO" id="GO:0005737">
    <property type="term" value="C:cytoplasm"/>
    <property type="evidence" value="ECO:0007669"/>
    <property type="project" value="UniProtKB-ARBA"/>
</dbReference>
<dbReference type="HAMAP" id="MF_00191">
    <property type="entry name" value="IspH"/>
    <property type="match status" value="1"/>
</dbReference>
<comment type="function">
    <text evidence="6">Catalyzes the conversion of 1-hydroxy-2-methyl-2-(E)-butenyl 4-diphosphate (HMBPP) into a mixture of isopentenyl diphosphate (IPP) and dimethylallyl diphosphate (DMAPP). Acts in the terminal step of the DOXP/MEP pathway for isoprenoid precursor biosynthesis.</text>
</comment>
<dbReference type="PRINTS" id="PR00681">
    <property type="entry name" value="RIBOSOMALS1"/>
</dbReference>
<dbReference type="GO" id="GO:0003729">
    <property type="term" value="F:mRNA binding"/>
    <property type="evidence" value="ECO:0007669"/>
    <property type="project" value="UniProtKB-ARBA"/>
</dbReference>
<feature type="binding site" evidence="6">
    <location>
        <position position="73"/>
    </location>
    <ligand>
        <name>isopentenyl diphosphate</name>
        <dbReference type="ChEBI" id="CHEBI:128769"/>
    </ligand>
</feature>
<feature type="binding site" evidence="6">
    <location>
        <position position="41"/>
    </location>
    <ligand>
        <name>dimethylallyl diphosphate</name>
        <dbReference type="ChEBI" id="CHEBI:57623"/>
    </ligand>
</feature>
<dbReference type="FunFam" id="2.40.50.140:FF:000051">
    <property type="entry name" value="RNA-binding transcriptional accessory protein"/>
    <property type="match status" value="1"/>
</dbReference>
<keyword evidence="6" id="KW-0414">Isoprene biosynthesis</keyword>
<feature type="binding site" evidence="6">
    <location>
        <position position="123"/>
    </location>
    <ligand>
        <name>isopentenyl diphosphate</name>
        <dbReference type="ChEBI" id="CHEBI:128769"/>
    </ligand>
</feature>
<dbReference type="EC" id="1.17.7.4" evidence="6"/>
<evidence type="ECO:0000256" key="1">
    <source>
        <dbReference type="ARBA" id="ARBA00022485"/>
    </source>
</evidence>
<feature type="binding site" evidence="6">
    <location>
        <position position="219"/>
    </location>
    <ligand>
        <name>(2E)-4-hydroxy-3-methylbut-2-enyl diphosphate</name>
        <dbReference type="ChEBI" id="CHEBI:128753"/>
    </ligand>
</feature>
<feature type="binding site" evidence="6">
    <location>
        <position position="217"/>
    </location>
    <ligand>
        <name>dimethylallyl diphosphate</name>
        <dbReference type="ChEBI" id="CHEBI:57623"/>
    </ligand>
</feature>
<comment type="catalytic activity">
    <reaction evidence="6">
        <text>dimethylallyl diphosphate + 2 oxidized [2Fe-2S]-[ferredoxin] + H2O = (2E)-4-hydroxy-3-methylbut-2-enyl diphosphate + 2 reduced [2Fe-2S]-[ferredoxin] + 2 H(+)</text>
        <dbReference type="Rhea" id="RHEA:24825"/>
        <dbReference type="Rhea" id="RHEA-COMP:10000"/>
        <dbReference type="Rhea" id="RHEA-COMP:10001"/>
        <dbReference type="ChEBI" id="CHEBI:15377"/>
        <dbReference type="ChEBI" id="CHEBI:15378"/>
        <dbReference type="ChEBI" id="CHEBI:33737"/>
        <dbReference type="ChEBI" id="CHEBI:33738"/>
        <dbReference type="ChEBI" id="CHEBI:57623"/>
        <dbReference type="ChEBI" id="CHEBI:128753"/>
        <dbReference type="EC" id="1.17.7.4"/>
    </reaction>
</comment>
<dbReference type="PROSITE" id="PS50126">
    <property type="entry name" value="S1"/>
    <property type="match status" value="4"/>
</dbReference>
<keyword evidence="3 6" id="KW-0408">Iron</keyword>
<feature type="domain" description="S1 motif" evidence="7">
    <location>
        <begin position="470"/>
        <end position="538"/>
    </location>
</feature>
<protein>
    <recommendedName>
        <fullName evidence="6">4-hydroxy-3-methylbut-2-enyl diphosphate reductase</fullName>
        <shortName evidence="6">HMBPP reductase</shortName>
        <ecNumber evidence="6">1.17.7.4</ecNumber>
    </recommendedName>
</protein>
<feature type="binding site" evidence="6">
    <location>
        <position position="161"/>
    </location>
    <ligand>
        <name>(2E)-4-hydroxy-3-methylbut-2-enyl diphosphate</name>
        <dbReference type="ChEBI" id="CHEBI:128753"/>
    </ligand>
</feature>
<dbReference type="Pfam" id="PF00575">
    <property type="entry name" value="S1"/>
    <property type="match status" value="4"/>
</dbReference>
<dbReference type="InterPro" id="IPR012340">
    <property type="entry name" value="NA-bd_OB-fold"/>
</dbReference>
<evidence type="ECO:0000256" key="5">
    <source>
        <dbReference type="ARBA" id="ARBA00025604"/>
    </source>
</evidence>
<feature type="binding site" evidence="6">
    <location>
        <position position="217"/>
    </location>
    <ligand>
        <name>(2E)-4-hydroxy-3-methylbut-2-enyl diphosphate</name>
        <dbReference type="ChEBI" id="CHEBI:128753"/>
    </ligand>
</feature>
<evidence type="ECO:0000256" key="2">
    <source>
        <dbReference type="ARBA" id="ARBA00022723"/>
    </source>
</evidence>
<keyword evidence="4 6" id="KW-0411">Iron-sulfur</keyword>
<dbReference type="GO" id="GO:0019288">
    <property type="term" value="P:isopentenyl diphosphate biosynthetic process, methylerythritol 4-phosphate pathway"/>
    <property type="evidence" value="ECO:0007669"/>
    <property type="project" value="UniProtKB-UniRule"/>
</dbReference>
<evidence type="ECO:0000256" key="3">
    <source>
        <dbReference type="ARBA" id="ARBA00023004"/>
    </source>
</evidence>
<dbReference type="GO" id="GO:0051539">
    <property type="term" value="F:4 iron, 4 sulfur cluster binding"/>
    <property type="evidence" value="ECO:0007669"/>
    <property type="project" value="UniProtKB-UniRule"/>
</dbReference>
<feature type="binding site" evidence="6">
    <location>
        <position position="261"/>
    </location>
    <ligand>
        <name>(2E)-4-hydroxy-3-methylbut-2-enyl diphosphate</name>
        <dbReference type="ChEBI" id="CHEBI:128753"/>
    </ligand>
</feature>
<dbReference type="SUPFAM" id="SSF50249">
    <property type="entry name" value="Nucleic acid-binding proteins"/>
    <property type="match status" value="4"/>
</dbReference>
<keyword evidence="1 6" id="KW-0004">4Fe-4S</keyword>
<comment type="function">
    <text evidence="5">Binds mRNA; thus facilitating recognition of the initiation point. It is needed to translate mRNA with a short Shine-Dalgarno (SD) purine-rich sequence.</text>
</comment>
<evidence type="ECO:0000259" key="7">
    <source>
        <dbReference type="PROSITE" id="PS50126"/>
    </source>
</evidence>
<evidence type="ECO:0000313" key="9">
    <source>
        <dbReference type="Proteomes" id="UP000184389"/>
    </source>
</evidence>
<feature type="binding site" evidence="6">
    <location>
        <position position="261"/>
    </location>
    <ligand>
        <name>dimethylallyl diphosphate</name>
        <dbReference type="ChEBI" id="CHEBI:57623"/>
    </ligand>
</feature>
<dbReference type="InterPro" id="IPR035104">
    <property type="entry name" value="Ribosomal_protein_S1-like"/>
</dbReference>
<dbReference type="CDD" id="cd05688">
    <property type="entry name" value="S1_RPS1_repeat_ec3"/>
    <property type="match status" value="1"/>
</dbReference>
<feature type="binding site" evidence="6">
    <location>
        <position position="218"/>
    </location>
    <ligand>
        <name>(2E)-4-hydroxy-3-methylbut-2-enyl diphosphate</name>
        <dbReference type="ChEBI" id="CHEBI:128753"/>
    </ligand>
</feature>
<dbReference type="UniPathway" id="UPA00056">
    <property type="reaction ID" value="UER00097"/>
</dbReference>
<dbReference type="STRING" id="1123281.SAMN02745180_01738"/>
<dbReference type="Proteomes" id="UP000184389">
    <property type="component" value="Unassembled WGS sequence"/>
</dbReference>
<dbReference type="CDD" id="cd13944">
    <property type="entry name" value="lytB_ispH"/>
    <property type="match status" value="1"/>
</dbReference>
<keyword evidence="2 6" id="KW-0479">Metal-binding</keyword>
<organism evidence="8 9">
    <name type="scientific">Sporanaerobacter acetigenes DSM 13106</name>
    <dbReference type="NCBI Taxonomy" id="1123281"/>
    <lineage>
        <taxon>Bacteria</taxon>
        <taxon>Bacillati</taxon>
        <taxon>Bacillota</taxon>
        <taxon>Tissierellia</taxon>
        <taxon>Tissierellales</taxon>
        <taxon>Sporanaerobacteraceae</taxon>
        <taxon>Sporanaerobacter</taxon>
    </lineage>
</organism>
<feature type="binding site" evidence="6">
    <location>
        <position position="219"/>
    </location>
    <ligand>
        <name>isopentenyl diphosphate</name>
        <dbReference type="ChEBI" id="CHEBI:128769"/>
    </ligand>
</feature>
<feature type="binding site" evidence="6">
    <location>
        <position position="41"/>
    </location>
    <ligand>
        <name>(2E)-4-hydroxy-3-methylbut-2-enyl diphosphate</name>
        <dbReference type="ChEBI" id="CHEBI:128753"/>
    </ligand>
</feature>
<evidence type="ECO:0000313" key="8">
    <source>
        <dbReference type="EMBL" id="SHI00737.1"/>
    </source>
</evidence>
<comment type="similarity">
    <text evidence="6">Belongs to the IspH family.</text>
</comment>
<keyword evidence="6" id="KW-0560">Oxidoreductase</keyword>
<comment type="catalytic activity">
    <reaction evidence="6">
        <text>isopentenyl diphosphate + 2 oxidized [2Fe-2S]-[ferredoxin] + H2O = (2E)-4-hydroxy-3-methylbut-2-enyl diphosphate + 2 reduced [2Fe-2S]-[ferredoxin] + 2 H(+)</text>
        <dbReference type="Rhea" id="RHEA:24488"/>
        <dbReference type="Rhea" id="RHEA-COMP:10000"/>
        <dbReference type="Rhea" id="RHEA-COMP:10001"/>
        <dbReference type="ChEBI" id="CHEBI:15377"/>
        <dbReference type="ChEBI" id="CHEBI:15378"/>
        <dbReference type="ChEBI" id="CHEBI:33737"/>
        <dbReference type="ChEBI" id="CHEBI:33738"/>
        <dbReference type="ChEBI" id="CHEBI:128753"/>
        <dbReference type="ChEBI" id="CHEBI:128769"/>
        <dbReference type="EC" id="1.17.7.4"/>
    </reaction>
</comment>
<feature type="binding site" evidence="6">
    <location>
        <position position="12"/>
    </location>
    <ligand>
        <name>[4Fe-4S] cluster</name>
        <dbReference type="ChEBI" id="CHEBI:49883"/>
    </ligand>
</feature>
<feature type="domain" description="S1 motif" evidence="7">
    <location>
        <begin position="296"/>
        <end position="365"/>
    </location>
</feature>
<dbReference type="Gene3D" id="3.40.1010.20">
    <property type="entry name" value="4-hydroxy-3-methylbut-2-enyl diphosphate reductase, catalytic domain"/>
    <property type="match status" value="2"/>
</dbReference>
<feature type="binding site" evidence="6">
    <location>
        <position position="219"/>
    </location>
    <ligand>
        <name>dimethylallyl diphosphate</name>
        <dbReference type="ChEBI" id="CHEBI:57623"/>
    </ligand>
</feature>
<feature type="binding site" evidence="6">
    <location>
        <position position="123"/>
    </location>
    <ligand>
        <name>(2E)-4-hydroxy-3-methylbut-2-enyl diphosphate</name>
        <dbReference type="ChEBI" id="CHEBI:128753"/>
    </ligand>
</feature>
<dbReference type="GO" id="GO:0046872">
    <property type="term" value="F:metal ion binding"/>
    <property type="evidence" value="ECO:0007669"/>
    <property type="project" value="UniProtKB-KW"/>
</dbReference>
<dbReference type="Gene3D" id="3.40.50.11270">
    <property type="match status" value="1"/>
</dbReference>
<feature type="domain" description="S1 motif" evidence="7">
    <location>
        <begin position="555"/>
        <end position="624"/>
    </location>
</feature>
<dbReference type="SMART" id="SM00316">
    <property type="entry name" value="S1"/>
    <property type="match status" value="4"/>
</dbReference>
<dbReference type="InterPro" id="IPR003029">
    <property type="entry name" value="S1_domain"/>
</dbReference>
<feature type="active site" description="Proton donor" evidence="6">
    <location>
        <position position="125"/>
    </location>
</feature>
<dbReference type="PANTHER" id="PTHR30426:SF0">
    <property type="entry name" value="4-HYDROXY-3-METHYLBUT-2-ENYL DIPHOSPHATE REDUCTASE"/>
    <property type="match status" value="1"/>
</dbReference>
<comment type="cofactor">
    <cofactor evidence="6">
        <name>[4Fe-4S] cluster</name>
        <dbReference type="ChEBI" id="CHEBI:49883"/>
    </cofactor>
    <text evidence="6">Binds 1 [4Fe-4S] cluster per subunit.</text>
</comment>
<proteinExistence type="inferred from homology"/>
<dbReference type="Gene3D" id="2.40.50.140">
    <property type="entry name" value="Nucleic acid-binding proteins"/>
    <property type="match status" value="4"/>
</dbReference>
<feature type="binding site" evidence="6">
    <location>
        <position position="261"/>
    </location>
    <ligand>
        <name>isopentenyl diphosphate</name>
        <dbReference type="ChEBI" id="CHEBI:128769"/>
    </ligand>
</feature>
<feature type="binding site" evidence="6">
    <location>
        <position position="218"/>
    </location>
    <ligand>
        <name>dimethylallyl diphosphate</name>
        <dbReference type="ChEBI" id="CHEBI:57623"/>
    </ligand>
</feature>
<feature type="binding site" evidence="6">
    <location>
        <position position="123"/>
    </location>
    <ligand>
        <name>dimethylallyl diphosphate</name>
        <dbReference type="ChEBI" id="CHEBI:57623"/>
    </ligand>
</feature>
<evidence type="ECO:0000256" key="6">
    <source>
        <dbReference type="HAMAP-Rule" id="MF_00191"/>
    </source>
</evidence>
<keyword evidence="9" id="KW-1185">Reference proteome</keyword>
<dbReference type="Pfam" id="PF02401">
    <property type="entry name" value="LYTB"/>
    <property type="match status" value="1"/>
</dbReference>
<feature type="binding site" evidence="6">
    <location>
        <position position="218"/>
    </location>
    <ligand>
        <name>isopentenyl diphosphate</name>
        <dbReference type="ChEBI" id="CHEBI:128769"/>
    </ligand>
</feature>
<dbReference type="UniPathway" id="UPA00059">
    <property type="reaction ID" value="UER00105"/>
</dbReference>
<dbReference type="NCBIfam" id="NF005208">
    <property type="entry name" value="PRK06676.1"/>
    <property type="match status" value="1"/>
</dbReference>
<feature type="domain" description="S1 motif" evidence="7">
    <location>
        <begin position="383"/>
        <end position="449"/>
    </location>
</feature>
<feature type="binding site" evidence="6">
    <location>
        <position position="189"/>
    </location>
    <ligand>
        <name>[4Fe-4S] cluster</name>
        <dbReference type="ChEBI" id="CHEBI:49883"/>
    </ligand>
</feature>
<dbReference type="CDD" id="cd04465">
    <property type="entry name" value="S1_RPS1_repeat_ec2_hs2"/>
    <property type="match status" value="1"/>
</dbReference>
<feature type="binding site" evidence="6">
    <location>
        <position position="73"/>
    </location>
    <ligand>
        <name>(2E)-4-hydroxy-3-methylbut-2-enyl diphosphate</name>
        <dbReference type="ChEBI" id="CHEBI:128753"/>
    </ligand>
</feature>
<dbReference type="InterPro" id="IPR003451">
    <property type="entry name" value="LytB/IspH"/>
</dbReference>
<comment type="pathway">
    <text evidence="6">Isoprenoid biosynthesis; isopentenyl diphosphate biosynthesis via DXP pathway; isopentenyl diphosphate from 1-deoxy-D-xylulose 5-phosphate: step 6/6.</text>
</comment>
<feature type="binding site" evidence="6">
    <location>
        <position position="41"/>
    </location>
    <ligand>
        <name>isopentenyl diphosphate</name>
        <dbReference type="ChEBI" id="CHEBI:128769"/>
    </ligand>
</feature>
<dbReference type="NCBIfam" id="NF002187">
    <property type="entry name" value="PRK01045.1-1"/>
    <property type="match status" value="1"/>
</dbReference>
<dbReference type="GO" id="GO:0016114">
    <property type="term" value="P:terpenoid biosynthetic process"/>
    <property type="evidence" value="ECO:0007669"/>
    <property type="project" value="UniProtKB-UniRule"/>
</dbReference>
<evidence type="ECO:0000256" key="4">
    <source>
        <dbReference type="ARBA" id="ARBA00023014"/>
    </source>
</evidence>
<accession>A0A1M5XLM1</accession>
<dbReference type="GO" id="GO:0050992">
    <property type="term" value="P:dimethylallyl diphosphate biosynthetic process"/>
    <property type="evidence" value="ECO:0007669"/>
    <property type="project" value="UniProtKB-UniRule"/>
</dbReference>
<feature type="binding site" evidence="6">
    <location>
        <position position="217"/>
    </location>
    <ligand>
        <name>isopentenyl diphosphate</name>
        <dbReference type="ChEBI" id="CHEBI:128769"/>
    </ligand>
</feature>
<gene>
    <name evidence="6" type="primary">ispH</name>
    <name evidence="8" type="ORF">SAMN02745180_01738</name>
</gene>
<reference evidence="8 9" key="1">
    <citation type="submission" date="2016-11" db="EMBL/GenBank/DDBJ databases">
        <authorList>
            <person name="Jaros S."/>
            <person name="Januszkiewicz K."/>
            <person name="Wedrychowicz H."/>
        </authorList>
    </citation>
    <scope>NUCLEOTIDE SEQUENCE [LARGE SCALE GENOMIC DNA]</scope>
    <source>
        <strain evidence="8 9">DSM 13106</strain>
    </source>
</reference>
<dbReference type="AlphaFoldDB" id="A0A1M5XLM1"/>
<sequence length="654" mass="73754">MKIVLAKNAGFCFGVKRAVDKATETLMNSNESIYSLGPLVHNKQVVEKFNRQGLKVIENPDEIKLGRVIIRAHGVPYGTYEKLSKNNIDIIDCTCPYVKRIHDKVKEYLQKGYKIVIIGDKNHPEVIGVNGWCNNEGIVINDEKEAETLPHLDKICIVSQTTNRQEKFKALSEIISKKADDVKIYNTICNATYLRQESCKELAKTVEAMIVIGGYHSSNTNKLVEISKKYCNDVFHIETLNDLPIDNMPKFQTIGITAGASTPDWIIKEVIDKMENMNNEEMIKAIEESLVRLHRGDIVKGKVIALNNDEVMVNLGYKSDGIIPKEELSNDPSVSPQDLYKEGEEIEVYVISLDDGEGNVLLSTKILEAIKGWDELEQLYNKKDKVSCKVVDVVKGGVIAIVKGLNGFIPASLISMNYVEDLNVFKDKSFDVKIIDFDRSKKRIILSRKELEKEEIEKKQNEVWNNLEIGEMIDGKVMRITDFGAFVDIGGIDGLIHISDMSWNRIKHPSEVVHEGENVKVQILNFDRKKGRVSLGLKQTMPEPWEVFVKEYKVGDIAEGTVVNMLDFGAFIRLDVGVDGLVHVSQISNEHVNRPADKLSLGEKVTVKIMDIKEDERKISLSMKEVMEDVAKEDEIATENKEMDVTVGDIIKDK</sequence>
<dbReference type="NCBIfam" id="TIGR00216">
    <property type="entry name" value="ispH_lytB"/>
    <property type="match status" value="1"/>
</dbReference>
<dbReference type="OrthoDB" id="9804077at2"/>
<dbReference type="GO" id="GO:0051745">
    <property type="term" value="F:4-hydroxy-3-methylbut-2-enyl diphosphate reductase activity"/>
    <property type="evidence" value="ECO:0007669"/>
    <property type="project" value="UniProtKB-UniRule"/>
</dbReference>
<dbReference type="EMBL" id="FQXR01000007">
    <property type="protein sequence ID" value="SHI00737.1"/>
    <property type="molecule type" value="Genomic_DNA"/>
</dbReference>